<feature type="compositionally biased region" description="Basic and acidic residues" evidence="1">
    <location>
        <begin position="117"/>
        <end position="127"/>
    </location>
</feature>
<sequence length="127" mass="14045">MDVAAFEPIIPGAVVRNFFKLTNLCLPRKVSPLKYYGETKTIDSTVTDFVLSSVSSSDNTANVQIRSQAGVSVAGQILRYRRLQQIPGFSRGFTQRTRRRASAASRAGSGSSTSQEQNKEFERIDPR</sequence>
<evidence type="ECO:0000313" key="2">
    <source>
        <dbReference type="EMBL" id="KAK8008284.1"/>
    </source>
</evidence>
<accession>A0ABR1RDE7</accession>
<evidence type="ECO:0000256" key="1">
    <source>
        <dbReference type="SAM" id="MobiDB-lite"/>
    </source>
</evidence>
<keyword evidence="3" id="KW-1185">Reference proteome</keyword>
<dbReference type="EMBL" id="JAQQWI010000016">
    <property type="protein sequence ID" value="KAK8008284.1"/>
    <property type="molecule type" value="Genomic_DNA"/>
</dbReference>
<gene>
    <name evidence="2" type="ORF">PG991_010835</name>
</gene>
<reference evidence="2 3" key="1">
    <citation type="submission" date="2023-01" db="EMBL/GenBank/DDBJ databases">
        <title>Analysis of 21 Apiospora genomes using comparative genomics revels a genus with tremendous synthesis potential of carbohydrate active enzymes and secondary metabolites.</title>
        <authorList>
            <person name="Sorensen T."/>
        </authorList>
    </citation>
    <scope>NUCLEOTIDE SEQUENCE [LARGE SCALE GENOMIC DNA]</scope>
    <source>
        <strain evidence="2 3">CBS 20057</strain>
    </source>
</reference>
<evidence type="ECO:0000313" key="3">
    <source>
        <dbReference type="Proteomes" id="UP001396898"/>
    </source>
</evidence>
<name>A0ABR1RDE7_9PEZI</name>
<dbReference type="Proteomes" id="UP001396898">
    <property type="component" value="Unassembled WGS sequence"/>
</dbReference>
<organism evidence="2 3">
    <name type="scientific">Apiospora marii</name>
    <dbReference type="NCBI Taxonomy" id="335849"/>
    <lineage>
        <taxon>Eukaryota</taxon>
        <taxon>Fungi</taxon>
        <taxon>Dikarya</taxon>
        <taxon>Ascomycota</taxon>
        <taxon>Pezizomycotina</taxon>
        <taxon>Sordariomycetes</taxon>
        <taxon>Xylariomycetidae</taxon>
        <taxon>Amphisphaeriales</taxon>
        <taxon>Apiosporaceae</taxon>
        <taxon>Apiospora</taxon>
    </lineage>
</organism>
<feature type="region of interest" description="Disordered" evidence="1">
    <location>
        <begin position="89"/>
        <end position="127"/>
    </location>
</feature>
<proteinExistence type="predicted"/>
<comment type="caution">
    <text evidence="2">The sequence shown here is derived from an EMBL/GenBank/DDBJ whole genome shotgun (WGS) entry which is preliminary data.</text>
</comment>
<feature type="compositionally biased region" description="Low complexity" evidence="1">
    <location>
        <begin position="102"/>
        <end position="114"/>
    </location>
</feature>
<protein>
    <submittedName>
        <fullName evidence="2">Uncharacterized protein</fullName>
    </submittedName>
</protein>